<dbReference type="EMBL" id="JANIAA010000002">
    <property type="protein sequence ID" value="MCQ8187784.1"/>
    <property type="molecule type" value="Genomic_DNA"/>
</dbReference>
<keyword evidence="2" id="KW-1133">Transmembrane helix</keyword>
<feature type="chain" id="PRO_5045838978" description="Secreted protein" evidence="3">
    <location>
        <begin position="24"/>
        <end position="124"/>
    </location>
</feature>
<keyword evidence="2" id="KW-0472">Membrane</keyword>
<feature type="compositionally biased region" description="Gly residues" evidence="1">
    <location>
        <begin position="72"/>
        <end position="85"/>
    </location>
</feature>
<evidence type="ECO:0000256" key="2">
    <source>
        <dbReference type="SAM" id="Phobius"/>
    </source>
</evidence>
<organism evidence="4 5">
    <name type="scientific">Streptomyces rugosispiralis</name>
    <dbReference type="NCBI Taxonomy" id="2967341"/>
    <lineage>
        <taxon>Bacteria</taxon>
        <taxon>Bacillati</taxon>
        <taxon>Actinomycetota</taxon>
        <taxon>Actinomycetes</taxon>
        <taxon>Kitasatosporales</taxon>
        <taxon>Streptomycetaceae</taxon>
        <taxon>Streptomyces</taxon>
    </lineage>
</organism>
<evidence type="ECO:0000313" key="5">
    <source>
        <dbReference type="Proteomes" id="UP001204746"/>
    </source>
</evidence>
<keyword evidence="3" id="KW-0732">Signal</keyword>
<comment type="caution">
    <text evidence="4">The sequence shown here is derived from an EMBL/GenBank/DDBJ whole genome shotgun (WGS) entry which is preliminary data.</text>
</comment>
<dbReference type="Proteomes" id="UP001204746">
    <property type="component" value="Unassembled WGS sequence"/>
</dbReference>
<accession>A0ABT1UT45</accession>
<proteinExistence type="predicted"/>
<keyword evidence="2" id="KW-0812">Transmembrane</keyword>
<name>A0ABT1UT45_9ACTN</name>
<evidence type="ECO:0000256" key="1">
    <source>
        <dbReference type="SAM" id="MobiDB-lite"/>
    </source>
</evidence>
<sequence>MRLATTLLLIGALFAVAPATAQAAPARDSVSYVALSSKRGGGSGGGVSKSGGGVSKGGGGVSKSGGYKKSRGGGYSSSGDDGGSSTGKKKMPLWQAILFLLVLGGLMVWGIVKLVRKFRKPVGG</sequence>
<feature type="region of interest" description="Disordered" evidence="1">
    <location>
        <begin position="35"/>
        <end position="89"/>
    </location>
</feature>
<feature type="compositionally biased region" description="Gly residues" evidence="1">
    <location>
        <begin position="39"/>
        <end position="63"/>
    </location>
</feature>
<feature type="transmembrane region" description="Helical" evidence="2">
    <location>
        <begin position="93"/>
        <end position="112"/>
    </location>
</feature>
<protein>
    <recommendedName>
        <fullName evidence="6">Secreted protein</fullName>
    </recommendedName>
</protein>
<evidence type="ECO:0000256" key="3">
    <source>
        <dbReference type="SAM" id="SignalP"/>
    </source>
</evidence>
<gene>
    <name evidence="4" type="ORF">NP777_05860</name>
</gene>
<dbReference type="RefSeq" id="WP_256648959.1">
    <property type="nucleotide sequence ID" value="NZ_JANIAA010000002.1"/>
</dbReference>
<evidence type="ECO:0000313" key="4">
    <source>
        <dbReference type="EMBL" id="MCQ8187784.1"/>
    </source>
</evidence>
<feature type="signal peptide" evidence="3">
    <location>
        <begin position="1"/>
        <end position="23"/>
    </location>
</feature>
<reference evidence="4 5" key="1">
    <citation type="submission" date="2022-07" db="EMBL/GenBank/DDBJ databases">
        <authorList>
            <person name="Phongsopitanun W."/>
            <person name="Tanasupawat S."/>
        </authorList>
    </citation>
    <scope>NUCLEOTIDE SEQUENCE [LARGE SCALE GENOMIC DNA]</scope>
    <source>
        <strain evidence="4 5">RCU-064</strain>
    </source>
</reference>
<keyword evidence="5" id="KW-1185">Reference proteome</keyword>
<evidence type="ECO:0008006" key="6">
    <source>
        <dbReference type="Google" id="ProtNLM"/>
    </source>
</evidence>